<keyword evidence="3" id="KW-1185">Reference proteome</keyword>
<proteinExistence type="predicted"/>
<evidence type="ECO:0000313" key="3">
    <source>
        <dbReference type="Proteomes" id="UP001497482"/>
    </source>
</evidence>
<evidence type="ECO:0000313" key="2">
    <source>
        <dbReference type="EMBL" id="CAL1575981.1"/>
    </source>
</evidence>
<sequence>MGRGTCEEMTRWPPITRRGADPGRRLTGPGDTSEARLTTHIRRRRHKDEELAPGQVSGPTRTGSGLDKSTARFHCVLEDGCVRDATFVPSLKVQRAVTFTVCQYTKEPA</sequence>
<accession>A0AAV2JHU9</accession>
<gene>
    <name evidence="2" type="ORF">KC01_LOCUS7445</name>
</gene>
<dbReference type="AlphaFoldDB" id="A0AAV2JHU9"/>
<reference evidence="2 3" key="1">
    <citation type="submission" date="2024-04" db="EMBL/GenBank/DDBJ databases">
        <authorList>
            <person name="Waldvogel A.-M."/>
            <person name="Schoenle A."/>
        </authorList>
    </citation>
    <scope>NUCLEOTIDE SEQUENCE [LARGE SCALE GENOMIC DNA]</scope>
</reference>
<protein>
    <submittedName>
        <fullName evidence="2">Uncharacterized protein</fullName>
    </submittedName>
</protein>
<feature type="compositionally biased region" description="Basic and acidic residues" evidence="1">
    <location>
        <begin position="1"/>
        <end position="10"/>
    </location>
</feature>
<name>A0AAV2JHU9_KNICA</name>
<dbReference type="Proteomes" id="UP001497482">
    <property type="component" value="Chromosome 12"/>
</dbReference>
<dbReference type="EMBL" id="OZ035834">
    <property type="protein sequence ID" value="CAL1575981.1"/>
    <property type="molecule type" value="Genomic_DNA"/>
</dbReference>
<feature type="region of interest" description="Disordered" evidence="1">
    <location>
        <begin position="1"/>
        <end position="67"/>
    </location>
</feature>
<organism evidence="2 3">
    <name type="scientific">Knipowitschia caucasica</name>
    <name type="common">Caucasian dwarf goby</name>
    <name type="synonym">Pomatoschistus caucasicus</name>
    <dbReference type="NCBI Taxonomy" id="637954"/>
    <lineage>
        <taxon>Eukaryota</taxon>
        <taxon>Metazoa</taxon>
        <taxon>Chordata</taxon>
        <taxon>Craniata</taxon>
        <taxon>Vertebrata</taxon>
        <taxon>Euteleostomi</taxon>
        <taxon>Actinopterygii</taxon>
        <taxon>Neopterygii</taxon>
        <taxon>Teleostei</taxon>
        <taxon>Neoteleostei</taxon>
        <taxon>Acanthomorphata</taxon>
        <taxon>Gobiaria</taxon>
        <taxon>Gobiiformes</taxon>
        <taxon>Gobioidei</taxon>
        <taxon>Gobiidae</taxon>
        <taxon>Gobiinae</taxon>
        <taxon>Knipowitschia</taxon>
    </lineage>
</organism>
<evidence type="ECO:0000256" key="1">
    <source>
        <dbReference type="SAM" id="MobiDB-lite"/>
    </source>
</evidence>